<keyword evidence="5 11" id="KW-1133">Transmembrane helix</keyword>
<feature type="transmembrane region" description="Helical" evidence="11">
    <location>
        <begin position="273"/>
        <end position="290"/>
    </location>
</feature>
<dbReference type="InterPro" id="IPR001499">
    <property type="entry name" value="GPCR_STE3"/>
</dbReference>
<evidence type="ECO:0000256" key="3">
    <source>
        <dbReference type="ARBA" id="ARBA00022507"/>
    </source>
</evidence>
<keyword evidence="13" id="KW-1185">Reference proteome</keyword>
<proteinExistence type="inferred from homology"/>
<dbReference type="Pfam" id="PF02076">
    <property type="entry name" value="STE3"/>
    <property type="match status" value="1"/>
</dbReference>
<dbReference type="OMA" id="RWIQVTC"/>
<evidence type="ECO:0000256" key="9">
    <source>
        <dbReference type="ARBA" id="ARBA00023224"/>
    </source>
</evidence>
<organism evidence="12 13">
    <name type="scientific">Stachybotrys chlorohalonatus (strain IBT 40285)</name>
    <dbReference type="NCBI Taxonomy" id="1283841"/>
    <lineage>
        <taxon>Eukaryota</taxon>
        <taxon>Fungi</taxon>
        <taxon>Dikarya</taxon>
        <taxon>Ascomycota</taxon>
        <taxon>Pezizomycotina</taxon>
        <taxon>Sordariomycetes</taxon>
        <taxon>Hypocreomycetidae</taxon>
        <taxon>Hypocreales</taxon>
        <taxon>Stachybotryaceae</taxon>
        <taxon>Stachybotrys</taxon>
    </lineage>
</organism>
<feature type="transmembrane region" description="Helical" evidence="11">
    <location>
        <begin position="34"/>
        <end position="54"/>
    </location>
</feature>
<dbReference type="AlphaFoldDB" id="A0A084QY08"/>
<gene>
    <name evidence="12" type="ORF">S40285_01188</name>
</gene>
<feature type="transmembrane region" description="Helical" evidence="11">
    <location>
        <begin position="61"/>
        <end position="84"/>
    </location>
</feature>
<evidence type="ECO:0000256" key="2">
    <source>
        <dbReference type="ARBA" id="ARBA00011085"/>
    </source>
</evidence>
<evidence type="ECO:0000256" key="8">
    <source>
        <dbReference type="ARBA" id="ARBA00023170"/>
    </source>
</evidence>
<dbReference type="Proteomes" id="UP000028524">
    <property type="component" value="Unassembled WGS sequence"/>
</dbReference>
<evidence type="ECO:0000256" key="4">
    <source>
        <dbReference type="ARBA" id="ARBA00022692"/>
    </source>
</evidence>
<dbReference type="PANTHER" id="PTHR28097">
    <property type="entry name" value="PHEROMONE A FACTOR RECEPTOR"/>
    <property type="match status" value="1"/>
</dbReference>
<comment type="similarity">
    <text evidence="2">Belongs to the G-protein coupled receptor 4 family.</text>
</comment>
<keyword evidence="9" id="KW-0807">Transducer</keyword>
<dbReference type="EMBL" id="KL659708">
    <property type="protein sequence ID" value="KFA68843.1"/>
    <property type="molecule type" value="Genomic_DNA"/>
</dbReference>
<evidence type="ECO:0000256" key="6">
    <source>
        <dbReference type="ARBA" id="ARBA00023040"/>
    </source>
</evidence>
<keyword evidence="3" id="KW-0589">Pheromone response</keyword>
<feature type="region of interest" description="Disordered" evidence="10">
    <location>
        <begin position="359"/>
        <end position="391"/>
    </location>
</feature>
<name>A0A084QY08_STAC4</name>
<keyword evidence="6" id="KW-0297">G-protein coupled receptor</keyword>
<accession>A0A084QY08</accession>
<evidence type="ECO:0000256" key="1">
    <source>
        <dbReference type="ARBA" id="ARBA00004141"/>
    </source>
</evidence>
<sequence>MEALPGHIAARDDALVVALSTGAPYSSPSLAVNLVLRVILSIIANIACIVPLRLLHRNGEFAAVVFIANVEVMNLFNVVYSLLWRDDNLDSWWPGYGLCDLHPYLRNVNLALYSTCLLAIIRNLAHQVGLMRVNPMTVGERRQRNMIQALIMFPLPLVQLAFIWPLTVQRYVVVLMFLRYRQISQATESALSSNQIAQVRAQRAKRRLYRMVVSIMVPFLPVVCVLAVLNVIDMGTLQPFDYNMIHNHDTPYPWNTIVYVRSQDVGFAYMNNSYMSVISAIPIFFFFGMTKDAINMYRQTMVSLGMGRFFPSLNQEFDPDQAAYRGNTLGSFGSAQTASTTTSARKSRLRDSTFELTVLSSNSGKSSSEPRRPSTGLTSTNLNAGVHHHPSPHAIEREDDTLTQLPIRNPFVFRTTFDYPTPIRFAWPKFTNTQTRPKPKSTQPLQVWEANAAPPQVHTRVWCDDEVALCPRTTETPSASPLNGVVIETEVTRETHREP</sequence>
<dbReference type="GO" id="GO:0000750">
    <property type="term" value="P:pheromone-dependent signal transduction involved in conjugation with cellular fusion"/>
    <property type="evidence" value="ECO:0007669"/>
    <property type="project" value="TreeGrafter"/>
</dbReference>
<comment type="subcellular location">
    <subcellularLocation>
        <location evidence="1">Membrane</location>
        <topology evidence="1">Multi-pass membrane protein</topology>
    </subcellularLocation>
</comment>
<dbReference type="InParanoid" id="A0A084QY08"/>
<evidence type="ECO:0000313" key="13">
    <source>
        <dbReference type="Proteomes" id="UP000028524"/>
    </source>
</evidence>
<evidence type="ECO:0000313" key="12">
    <source>
        <dbReference type="EMBL" id="KFA68843.1"/>
    </source>
</evidence>
<evidence type="ECO:0000256" key="11">
    <source>
        <dbReference type="SAM" id="Phobius"/>
    </source>
</evidence>
<evidence type="ECO:0000256" key="10">
    <source>
        <dbReference type="SAM" id="MobiDB-lite"/>
    </source>
</evidence>
<feature type="transmembrane region" description="Helical" evidence="11">
    <location>
        <begin position="208"/>
        <end position="232"/>
    </location>
</feature>
<dbReference type="GO" id="GO:0005886">
    <property type="term" value="C:plasma membrane"/>
    <property type="evidence" value="ECO:0007669"/>
    <property type="project" value="TreeGrafter"/>
</dbReference>
<keyword evidence="7 11" id="KW-0472">Membrane</keyword>
<feature type="transmembrane region" description="Helical" evidence="11">
    <location>
        <begin position="146"/>
        <end position="164"/>
    </location>
</feature>
<dbReference type="OrthoDB" id="2874149at2759"/>
<dbReference type="HOGENOM" id="CLU_027592_3_1_1"/>
<protein>
    <submittedName>
        <fullName evidence="12">Uncharacterized protein</fullName>
    </submittedName>
</protein>
<keyword evidence="4 11" id="KW-0812">Transmembrane</keyword>
<dbReference type="PANTHER" id="PTHR28097:SF1">
    <property type="entry name" value="PHEROMONE A FACTOR RECEPTOR"/>
    <property type="match status" value="1"/>
</dbReference>
<reference evidence="12 13" key="1">
    <citation type="journal article" date="2014" name="BMC Genomics">
        <title>Comparative genome sequencing reveals chemotype-specific gene clusters in the toxigenic black mold Stachybotrys.</title>
        <authorList>
            <person name="Semeiks J."/>
            <person name="Borek D."/>
            <person name="Otwinowski Z."/>
            <person name="Grishin N.V."/>
        </authorList>
    </citation>
    <scope>NUCLEOTIDE SEQUENCE [LARGE SCALE GENOMIC DNA]</scope>
    <source>
        <strain evidence="12 13">IBT 40285</strain>
    </source>
</reference>
<keyword evidence="8" id="KW-0675">Receptor</keyword>
<dbReference type="GO" id="GO:0004932">
    <property type="term" value="F:mating-type factor pheromone receptor activity"/>
    <property type="evidence" value="ECO:0007669"/>
    <property type="project" value="InterPro"/>
</dbReference>
<evidence type="ECO:0000256" key="7">
    <source>
        <dbReference type="ARBA" id="ARBA00023136"/>
    </source>
</evidence>
<evidence type="ECO:0000256" key="5">
    <source>
        <dbReference type="ARBA" id="ARBA00022989"/>
    </source>
</evidence>